<dbReference type="EMBL" id="JADWDJ010000020">
    <property type="protein sequence ID" value="KAG5264327.1"/>
    <property type="molecule type" value="Genomic_DNA"/>
</dbReference>
<dbReference type="PROSITE" id="PS51225">
    <property type="entry name" value="MARVEL"/>
    <property type="match status" value="1"/>
</dbReference>
<dbReference type="InterPro" id="IPR008253">
    <property type="entry name" value="Marvel"/>
</dbReference>
<keyword evidence="2 5" id="KW-0812">Transmembrane</keyword>
<dbReference type="PRINTS" id="PR01884">
    <property type="entry name" value="MALPROTEIN"/>
</dbReference>
<evidence type="ECO:0000256" key="2">
    <source>
        <dbReference type="ARBA" id="ARBA00022692"/>
    </source>
</evidence>
<protein>
    <recommendedName>
        <fullName evidence="7">MARVEL domain-containing protein</fullName>
    </recommendedName>
</protein>
<keyword evidence="4 5" id="KW-0472">Membrane</keyword>
<dbReference type="GO" id="GO:0042552">
    <property type="term" value="P:myelination"/>
    <property type="evidence" value="ECO:0007669"/>
    <property type="project" value="TreeGrafter"/>
</dbReference>
<feature type="transmembrane region" description="Helical" evidence="6">
    <location>
        <begin position="72"/>
        <end position="92"/>
    </location>
</feature>
<name>A0AAV6FSX8_9TELE</name>
<dbReference type="GO" id="GO:0016020">
    <property type="term" value="C:membrane"/>
    <property type="evidence" value="ECO:0007669"/>
    <property type="project" value="UniProtKB-SubCell"/>
</dbReference>
<evidence type="ECO:0000313" key="8">
    <source>
        <dbReference type="EMBL" id="KAG5264327.1"/>
    </source>
</evidence>
<evidence type="ECO:0000256" key="3">
    <source>
        <dbReference type="ARBA" id="ARBA00022989"/>
    </source>
</evidence>
<sequence length="174" mass="19156">MEESGVSRAVINTSSNPYLEFDHISTVSSIPCDKQFIKSAAGLLACAEVVLGLLVCGLIAGTDYFRMSPFGWVMFVAVFYWVLTLFLLILFLTQAHSRIPQVPWSTVVLIFNTSATLLYLVAAVVEATLVDHGVKGHHNYNSWAASTFFAFLVSLSYGGSAYLGFKAWRDRGEE</sequence>
<accession>A0AAV6FSX8</accession>
<feature type="transmembrane region" description="Helical" evidence="6">
    <location>
        <begin position="145"/>
        <end position="165"/>
    </location>
</feature>
<dbReference type="PANTHER" id="PTHR22776:SF10">
    <property type="entry name" value="CKLF-LIKE MARVEL TRANSMEMBRANE DOMAIN-CONTAINING PROTEIN 8"/>
    <property type="match status" value="1"/>
</dbReference>
<feature type="transmembrane region" description="Helical" evidence="6">
    <location>
        <begin position="40"/>
        <end position="60"/>
    </location>
</feature>
<dbReference type="InterPro" id="IPR013295">
    <property type="entry name" value="MAL"/>
</dbReference>
<gene>
    <name evidence="8" type="ORF">AALO_G00252500</name>
</gene>
<keyword evidence="3 6" id="KW-1133">Transmembrane helix</keyword>
<evidence type="ECO:0000259" key="7">
    <source>
        <dbReference type="PROSITE" id="PS51225"/>
    </source>
</evidence>
<evidence type="ECO:0000313" key="9">
    <source>
        <dbReference type="Proteomes" id="UP000823561"/>
    </source>
</evidence>
<dbReference type="GO" id="GO:0019911">
    <property type="term" value="F:structural constituent of myelin sheath"/>
    <property type="evidence" value="ECO:0007669"/>
    <property type="project" value="TreeGrafter"/>
</dbReference>
<dbReference type="Pfam" id="PF01284">
    <property type="entry name" value="MARVEL"/>
    <property type="match status" value="1"/>
</dbReference>
<evidence type="ECO:0000256" key="1">
    <source>
        <dbReference type="ARBA" id="ARBA00004141"/>
    </source>
</evidence>
<feature type="transmembrane region" description="Helical" evidence="6">
    <location>
        <begin position="104"/>
        <end position="125"/>
    </location>
</feature>
<keyword evidence="9" id="KW-1185">Reference proteome</keyword>
<evidence type="ECO:0000256" key="6">
    <source>
        <dbReference type="SAM" id="Phobius"/>
    </source>
</evidence>
<dbReference type="PANTHER" id="PTHR22776">
    <property type="entry name" value="MARVEL-CONTAINING POTENTIAL LIPID RAFT-ASSOCIATED PROTEIN"/>
    <property type="match status" value="1"/>
</dbReference>
<organism evidence="8 9">
    <name type="scientific">Alosa alosa</name>
    <name type="common">allis shad</name>
    <dbReference type="NCBI Taxonomy" id="278164"/>
    <lineage>
        <taxon>Eukaryota</taxon>
        <taxon>Metazoa</taxon>
        <taxon>Chordata</taxon>
        <taxon>Craniata</taxon>
        <taxon>Vertebrata</taxon>
        <taxon>Euteleostomi</taxon>
        <taxon>Actinopterygii</taxon>
        <taxon>Neopterygii</taxon>
        <taxon>Teleostei</taxon>
        <taxon>Clupei</taxon>
        <taxon>Clupeiformes</taxon>
        <taxon>Clupeoidei</taxon>
        <taxon>Clupeidae</taxon>
        <taxon>Alosa</taxon>
    </lineage>
</organism>
<comment type="caution">
    <text evidence="8">The sequence shown here is derived from an EMBL/GenBank/DDBJ whole genome shotgun (WGS) entry which is preliminary data.</text>
</comment>
<dbReference type="InterPro" id="IPR050578">
    <property type="entry name" value="MARVEL-CKLF_proteins"/>
</dbReference>
<feature type="domain" description="MARVEL" evidence="7">
    <location>
        <begin position="36"/>
        <end position="169"/>
    </location>
</feature>
<comment type="subcellular location">
    <subcellularLocation>
        <location evidence="1">Membrane</location>
        <topology evidence="1">Multi-pass membrane protein</topology>
    </subcellularLocation>
</comment>
<reference evidence="8" key="1">
    <citation type="submission" date="2020-10" db="EMBL/GenBank/DDBJ databases">
        <title>Chromosome-scale genome assembly of the Allis shad, Alosa alosa.</title>
        <authorList>
            <person name="Margot Z."/>
            <person name="Christophe K."/>
            <person name="Cabau C."/>
            <person name="Louis A."/>
            <person name="Berthelot C."/>
            <person name="Parey E."/>
            <person name="Roest Crollius H."/>
            <person name="Montfort J."/>
            <person name="Robinson-Rechavi M."/>
            <person name="Bucao C."/>
            <person name="Bouchez O."/>
            <person name="Gislard M."/>
            <person name="Lluch J."/>
            <person name="Milhes M."/>
            <person name="Lampietro C."/>
            <person name="Lopez Roques C."/>
            <person name="Donnadieu C."/>
            <person name="Braasch I."/>
            <person name="Desvignes T."/>
            <person name="Postlethwait J."/>
            <person name="Bobe J."/>
            <person name="Guiguen Y."/>
        </authorList>
    </citation>
    <scope>NUCLEOTIDE SEQUENCE</scope>
    <source>
        <strain evidence="8">M-15738</strain>
        <tissue evidence="8">Blood</tissue>
    </source>
</reference>
<evidence type="ECO:0000256" key="4">
    <source>
        <dbReference type="ARBA" id="ARBA00023136"/>
    </source>
</evidence>
<dbReference type="AlphaFoldDB" id="A0AAV6FSX8"/>
<dbReference type="Proteomes" id="UP000823561">
    <property type="component" value="Chromosome 20"/>
</dbReference>
<proteinExistence type="predicted"/>
<evidence type="ECO:0000256" key="5">
    <source>
        <dbReference type="PROSITE-ProRule" id="PRU00581"/>
    </source>
</evidence>